<accession>A0ABY4DNV8</accession>
<dbReference type="Pfam" id="PF21852">
    <property type="entry name" value="DUF6911"/>
    <property type="match status" value="1"/>
</dbReference>
<dbReference type="InterPro" id="IPR054205">
    <property type="entry name" value="DUF6911"/>
</dbReference>
<name>A0ABY4DNV8_9NEIS</name>
<organism evidence="1 2">
    <name type="scientific">Uruburuella testudinis</name>
    <dbReference type="NCBI Taxonomy" id="1282863"/>
    <lineage>
        <taxon>Bacteria</taxon>
        <taxon>Pseudomonadati</taxon>
        <taxon>Pseudomonadota</taxon>
        <taxon>Betaproteobacteria</taxon>
        <taxon>Neisseriales</taxon>
        <taxon>Neisseriaceae</taxon>
        <taxon>Uruburuella</taxon>
    </lineage>
</organism>
<dbReference type="RefSeq" id="WP_244783819.1">
    <property type="nucleotide sequence ID" value="NZ_CP091508.1"/>
</dbReference>
<evidence type="ECO:0000313" key="2">
    <source>
        <dbReference type="Proteomes" id="UP000829817"/>
    </source>
</evidence>
<sequence>MKKLSFGGYGISLANERIQFPVFTNPTKEIINEILIKTLEYTRGVIKISIVPEPETGIFELTVEYDSGIYLPLLSIYADDGDIDVKNWIENEEYDRKEVIIGGHYYSSKFTTKNVNIIRNLLINFIDDTNLLLSIMK</sequence>
<proteinExistence type="predicted"/>
<gene>
    <name evidence="1" type="ORF">LVJ83_07055</name>
</gene>
<keyword evidence="2" id="KW-1185">Reference proteome</keyword>
<reference evidence="1 2" key="1">
    <citation type="journal article" date="2022" name="Res Sq">
        <title>Evolution of multicellular longitudinally dividing oral cavity symbionts (Neisseriaceae).</title>
        <authorList>
            <person name="Nyongesa S."/>
            <person name="Weber P."/>
            <person name="Bernet E."/>
            <person name="Pullido F."/>
            <person name="Nieckarz M."/>
            <person name="Delaby M."/>
            <person name="Nieves C."/>
            <person name="Viehboeck T."/>
            <person name="Krause N."/>
            <person name="Rivera-Millot A."/>
            <person name="Nakamura A."/>
            <person name="Vischer N."/>
            <person name="VanNieuwenhze M."/>
            <person name="Brun Y."/>
            <person name="Cava F."/>
            <person name="Bulgheresi S."/>
            <person name="Veyrier F."/>
        </authorList>
    </citation>
    <scope>NUCLEOTIDE SEQUENCE [LARGE SCALE GENOMIC DNA]</scope>
    <source>
        <strain evidence="1 2">CCUG 63373m</strain>
    </source>
</reference>
<evidence type="ECO:0000313" key="1">
    <source>
        <dbReference type="EMBL" id="UOO80748.1"/>
    </source>
</evidence>
<dbReference type="EMBL" id="CP091508">
    <property type="protein sequence ID" value="UOO80748.1"/>
    <property type="molecule type" value="Genomic_DNA"/>
</dbReference>
<protein>
    <submittedName>
        <fullName evidence="1">Uncharacterized protein</fullName>
    </submittedName>
</protein>
<dbReference type="Proteomes" id="UP000829817">
    <property type="component" value="Chromosome"/>
</dbReference>